<keyword evidence="15 19" id="KW-0342">GTP-binding</keyword>
<accession>A0A1M5Z3Z2</accession>
<dbReference type="PANTHER" id="PTHR34848:SF1">
    <property type="entry name" value="BIFUNCTIONAL ADENOSYLCOBALAMIN BIOSYNTHESIS PROTEIN COBU"/>
    <property type="match status" value="1"/>
</dbReference>
<dbReference type="InterPro" id="IPR027417">
    <property type="entry name" value="P-loop_NTPase"/>
</dbReference>
<evidence type="ECO:0000256" key="13">
    <source>
        <dbReference type="ARBA" id="ARBA00022777"/>
    </source>
</evidence>
<evidence type="ECO:0000313" key="21">
    <source>
        <dbReference type="Proteomes" id="UP000184278"/>
    </source>
</evidence>
<evidence type="ECO:0000256" key="17">
    <source>
        <dbReference type="ARBA" id="ARBA00030571"/>
    </source>
</evidence>
<evidence type="ECO:0000256" key="10">
    <source>
        <dbReference type="ARBA" id="ARBA00022573"/>
    </source>
</evidence>
<comment type="similarity">
    <text evidence="7">Belongs to the CobU/CobP family.</text>
</comment>
<keyword evidence="12 19" id="KW-0547">Nucleotide-binding</keyword>
<evidence type="ECO:0000256" key="5">
    <source>
        <dbReference type="ARBA" id="ARBA00004692"/>
    </source>
</evidence>
<evidence type="ECO:0000256" key="2">
    <source>
        <dbReference type="ARBA" id="ARBA00000711"/>
    </source>
</evidence>
<keyword evidence="11 20" id="KW-0808">Transferase</keyword>
<gene>
    <name evidence="20" type="ORF">SAMN02745229_01979</name>
</gene>
<dbReference type="UniPathway" id="UPA00148">
    <property type="reaction ID" value="UER00236"/>
</dbReference>
<dbReference type="GO" id="GO:0005525">
    <property type="term" value="F:GTP binding"/>
    <property type="evidence" value="ECO:0007669"/>
    <property type="project" value="UniProtKB-KW"/>
</dbReference>
<comment type="pathway">
    <text evidence="6">Cofactor biosynthesis; adenosylcobalamin biosynthesis; adenosylcobalamin from cob(II)yrinate a,c-diamide: step 5/7.</text>
</comment>
<evidence type="ECO:0000256" key="8">
    <source>
        <dbReference type="ARBA" id="ARBA00012016"/>
    </source>
</evidence>
<feature type="binding site" evidence="19">
    <location>
        <position position="93"/>
    </location>
    <ligand>
        <name>GTP</name>
        <dbReference type="ChEBI" id="CHEBI:37565"/>
    </ligand>
</feature>
<evidence type="ECO:0000256" key="3">
    <source>
        <dbReference type="ARBA" id="ARBA00001522"/>
    </source>
</evidence>
<dbReference type="InterPro" id="IPR003203">
    <property type="entry name" value="CobU/CobP"/>
</dbReference>
<dbReference type="EC" id="2.7.7.62" evidence="9"/>
<evidence type="ECO:0000256" key="9">
    <source>
        <dbReference type="ARBA" id="ARBA00012523"/>
    </source>
</evidence>
<feature type="binding site" evidence="19">
    <location>
        <begin position="7"/>
        <end position="14"/>
    </location>
    <ligand>
        <name>GTP</name>
        <dbReference type="ChEBI" id="CHEBI:37565"/>
    </ligand>
</feature>
<comment type="catalytic activity">
    <reaction evidence="2">
        <text>adenosylcob(III)inamide phosphate + GTP + H(+) = adenosylcob(III)inamide-GDP + diphosphate</text>
        <dbReference type="Rhea" id="RHEA:22712"/>
        <dbReference type="ChEBI" id="CHEBI:15378"/>
        <dbReference type="ChEBI" id="CHEBI:33019"/>
        <dbReference type="ChEBI" id="CHEBI:37565"/>
        <dbReference type="ChEBI" id="CHEBI:58502"/>
        <dbReference type="ChEBI" id="CHEBI:60487"/>
        <dbReference type="EC" id="2.7.7.62"/>
    </reaction>
</comment>
<reference evidence="21" key="1">
    <citation type="submission" date="2016-11" db="EMBL/GenBank/DDBJ databases">
        <authorList>
            <person name="Varghese N."/>
            <person name="Submissions S."/>
        </authorList>
    </citation>
    <scope>NUCLEOTIDE SEQUENCE [LARGE SCALE GENOMIC DNA]</scope>
    <source>
        <strain evidence="21">DSM 3071</strain>
    </source>
</reference>
<dbReference type="AlphaFoldDB" id="A0A1M5Z3Z2"/>
<dbReference type="GO" id="GO:0008820">
    <property type="term" value="F:cobinamide phosphate guanylyltransferase activity"/>
    <property type="evidence" value="ECO:0007669"/>
    <property type="project" value="UniProtKB-EC"/>
</dbReference>
<dbReference type="GO" id="GO:0009236">
    <property type="term" value="P:cobalamin biosynthetic process"/>
    <property type="evidence" value="ECO:0007669"/>
    <property type="project" value="UniProtKB-UniPathway"/>
</dbReference>
<evidence type="ECO:0000256" key="12">
    <source>
        <dbReference type="ARBA" id="ARBA00022741"/>
    </source>
</evidence>
<evidence type="ECO:0000256" key="18">
    <source>
        <dbReference type="PIRSR" id="PIRSR006135-1"/>
    </source>
</evidence>
<evidence type="ECO:0000256" key="1">
    <source>
        <dbReference type="ARBA" id="ARBA00000312"/>
    </source>
</evidence>
<dbReference type="GO" id="GO:0043752">
    <property type="term" value="F:adenosylcobinamide kinase activity"/>
    <property type="evidence" value="ECO:0007669"/>
    <property type="project" value="UniProtKB-EC"/>
</dbReference>
<dbReference type="OrthoDB" id="9799422at2"/>
<evidence type="ECO:0000313" key="20">
    <source>
        <dbReference type="EMBL" id="SHI18838.1"/>
    </source>
</evidence>
<keyword evidence="21" id="KW-1185">Reference proteome</keyword>
<dbReference type="EC" id="2.7.1.156" evidence="8"/>
<keyword evidence="20" id="KW-0548">Nucleotidyltransferase</keyword>
<dbReference type="EMBL" id="FQXK01000015">
    <property type="protein sequence ID" value="SHI18838.1"/>
    <property type="molecule type" value="Genomic_DNA"/>
</dbReference>
<dbReference type="Proteomes" id="UP000184278">
    <property type="component" value="Unassembled WGS sequence"/>
</dbReference>
<comment type="catalytic activity">
    <reaction evidence="3">
        <text>adenosylcob(III)inamide + GTP = adenosylcob(III)inamide phosphate + GDP + H(+)</text>
        <dbReference type="Rhea" id="RHEA:15765"/>
        <dbReference type="ChEBI" id="CHEBI:2480"/>
        <dbReference type="ChEBI" id="CHEBI:15378"/>
        <dbReference type="ChEBI" id="CHEBI:37565"/>
        <dbReference type="ChEBI" id="CHEBI:58189"/>
        <dbReference type="ChEBI" id="CHEBI:58502"/>
        <dbReference type="EC" id="2.7.1.156"/>
    </reaction>
</comment>
<dbReference type="SUPFAM" id="SSF52540">
    <property type="entry name" value="P-loop containing nucleoside triphosphate hydrolases"/>
    <property type="match status" value="1"/>
</dbReference>
<evidence type="ECO:0000256" key="7">
    <source>
        <dbReference type="ARBA" id="ARBA00007490"/>
    </source>
</evidence>
<evidence type="ECO:0000256" key="6">
    <source>
        <dbReference type="ARBA" id="ARBA00005159"/>
    </source>
</evidence>
<evidence type="ECO:0000256" key="14">
    <source>
        <dbReference type="ARBA" id="ARBA00022840"/>
    </source>
</evidence>
<comment type="catalytic activity">
    <reaction evidence="1">
        <text>adenosylcob(III)inamide + ATP = adenosylcob(III)inamide phosphate + ADP + H(+)</text>
        <dbReference type="Rhea" id="RHEA:15769"/>
        <dbReference type="ChEBI" id="CHEBI:2480"/>
        <dbReference type="ChEBI" id="CHEBI:15378"/>
        <dbReference type="ChEBI" id="CHEBI:30616"/>
        <dbReference type="ChEBI" id="CHEBI:58502"/>
        <dbReference type="ChEBI" id="CHEBI:456216"/>
        <dbReference type="EC" id="2.7.1.156"/>
    </reaction>
</comment>
<dbReference type="RefSeq" id="WP_073387390.1">
    <property type="nucleotide sequence ID" value="NZ_FQXK01000015.1"/>
</dbReference>
<comment type="function">
    <text evidence="4">Catalyzes ATP-dependent phosphorylation of adenosylcobinamide and addition of GMP to adenosylcobinamide phosphate.</text>
</comment>
<dbReference type="Pfam" id="PF02283">
    <property type="entry name" value="CobU"/>
    <property type="match status" value="1"/>
</dbReference>
<dbReference type="Gene3D" id="3.40.50.300">
    <property type="entry name" value="P-loop containing nucleotide triphosphate hydrolases"/>
    <property type="match status" value="1"/>
</dbReference>
<keyword evidence="13 20" id="KW-0418">Kinase</keyword>
<feature type="binding site" evidence="19">
    <location>
        <position position="68"/>
    </location>
    <ligand>
        <name>GTP</name>
        <dbReference type="ChEBI" id="CHEBI:37565"/>
    </ligand>
</feature>
<evidence type="ECO:0000256" key="11">
    <source>
        <dbReference type="ARBA" id="ARBA00022679"/>
    </source>
</evidence>
<organism evidence="20 21">
    <name type="scientific">Butyrivibrio fibrisolvens DSM 3071</name>
    <dbReference type="NCBI Taxonomy" id="1121131"/>
    <lineage>
        <taxon>Bacteria</taxon>
        <taxon>Bacillati</taxon>
        <taxon>Bacillota</taxon>
        <taxon>Clostridia</taxon>
        <taxon>Lachnospirales</taxon>
        <taxon>Lachnospiraceae</taxon>
        <taxon>Butyrivibrio</taxon>
    </lineage>
</organism>
<keyword evidence="10" id="KW-0169">Cobalamin biosynthesis</keyword>
<dbReference type="GeneID" id="89508733"/>
<protein>
    <recommendedName>
        <fullName evidence="16">Adenosylcobinamide kinase</fullName>
        <ecNumber evidence="8">2.7.1.156</ecNumber>
        <ecNumber evidence="9">2.7.7.62</ecNumber>
    </recommendedName>
    <alternativeName>
        <fullName evidence="17">Adenosylcobinamide-phosphate guanylyltransferase</fullName>
    </alternativeName>
</protein>
<evidence type="ECO:0000256" key="4">
    <source>
        <dbReference type="ARBA" id="ARBA00003889"/>
    </source>
</evidence>
<feature type="active site" description="GMP-histidine intermediate" evidence="18">
    <location>
        <position position="55"/>
    </location>
</feature>
<evidence type="ECO:0000256" key="15">
    <source>
        <dbReference type="ARBA" id="ARBA00023134"/>
    </source>
</evidence>
<dbReference type="STRING" id="1121131.SAMN02745229_01979"/>
<comment type="pathway">
    <text evidence="5">Cofactor biosynthesis; adenosylcobalamin biosynthesis; adenosylcobalamin from cob(II)yrinate a,c-diamide: step 6/7.</text>
</comment>
<dbReference type="GO" id="GO:0005524">
    <property type="term" value="F:ATP binding"/>
    <property type="evidence" value="ECO:0007669"/>
    <property type="project" value="UniProtKB-KW"/>
</dbReference>
<keyword evidence="14" id="KW-0067">ATP-binding</keyword>
<evidence type="ECO:0000256" key="19">
    <source>
        <dbReference type="PIRSR" id="PIRSR006135-2"/>
    </source>
</evidence>
<proteinExistence type="inferred from homology"/>
<name>A0A1M5Z3Z2_BUTFI</name>
<evidence type="ECO:0000256" key="16">
    <source>
        <dbReference type="ARBA" id="ARBA00029570"/>
    </source>
</evidence>
<sequence>MVALITGGNDNGKSEYAEDLVLKLSPFGESGGYTRLYLATMSARDDESLKRIEKHILRRKDMEYITIEKSCDVGTIDIESYKESDNKAVLLVEDIPNLLAGEMFQGTDFIPDVSDKIIDDIKKLVSVCEHTVIVTNEVFSDGITYDEYTTTYLREFGRINQAIAGMADKVVELVCGIPLIVKGTE</sequence>
<dbReference type="PANTHER" id="PTHR34848">
    <property type="match status" value="1"/>
</dbReference>
<dbReference type="PIRSF" id="PIRSF006135">
    <property type="entry name" value="CobU"/>
    <property type="match status" value="1"/>
</dbReference>